<accession>A0A236PYW6</accession>
<evidence type="ECO:0000313" key="7">
    <source>
        <dbReference type="EMBL" id="QOY30207.1"/>
    </source>
</evidence>
<reference evidence="3 17" key="5">
    <citation type="submission" date="2020-07" db="EMBL/GenBank/DDBJ databases">
        <title>Analysis of Genomes of Bacterial Isolates from Lameness Outbreaks in Broilers.</title>
        <authorList>
            <person name="Ekesi N.S."/>
            <person name="Alrubaye A."/>
            <person name="Rhoads D."/>
        </authorList>
    </citation>
    <scope>NUCLEOTIDE SEQUENCE [LARGE SCALE GENOMIC DNA]</scope>
    <source>
        <strain evidence="3 17">1409</strain>
    </source>
</reference>
<dbReference type="OMA" id="DPTIMIR"/>
<dbReference type="Proteomes" id="UP000254429">
    <property type="component" value="Unassembled WGS sequence"/>
</dbReference>
<dbReference type="CDD" id="cd03789">
    <property type="entry name" value="GT9_LPS_heptosyltransferase"/>
    <property type="match status" value="1"/>
</dbReference>
<dbReference type="EMBL" id="VSBS01000948">
    <property type="protein sequence ID" value="TXS99580.1"/>
    <property type="molecule type" value="Genomic_DNA"/>
</dbReference>
<evidence type="ECO:0000256" key="1">
    <source>
        <dbReference type="ARBA" id="ARBA00022676"/>
    </source>
</evidence>
<reference evidence="11 12" key="1">
    <citation type="submission" date="2018-06" db="EMBL/GenBank/DDBJ databases">
        <authorList>
            <consortium name="Pathogen Informatics"/>
            <person name="Doyle S."/>
        </authorList>
    </citation>
    <scope>NUCLEOTIDE SEQUENCE [LARGE SCALE GENOMIC DNA]</scope>
    <source>
        <strain evidence="9 11">NCTC8500</strain>
        <strain evidence="8 12">NCTC9117</strain>
    </source>
</reference>
<evidence type="ECO:0000313" key="15">
    <source>
        <dbReference type="Proteomes" id="UP000462410"/>
    </source>
</evidence>
<dbReference type="PANTHER" id="PTHR30160:SF1">
    <property type="entry name" value="LIPOPOLYSACCHARIDE 1,2-N-ACETYLGLUCOSAMINETRANSFERASE-RELATED"/>
    <property type="match status" value="1"/>
</dbReference>
<reference evidence="6 16" key="4">
    <citation type="submission" date="2020-02" db="EMBL/GenBank/DDBJ databases">
        <authorList>
            <person name="Subbiah M."/>
            <person name="Call D."/>
        </authorList>
    </citation>
    <scope>NUCLEOTIDE SEQUENCE [LARGE SCALE GENOMIC DNA]</scope>
    <source>
        <strain evidence="6 16">8375wC2</strain>
    </source>
</reference>
<dbReference type="SMR" id="A0A024LCF8"/>
<reference evidence="10 13" key="2">
    <citation type="submission" date="2019-08" db="EMBL/GenBank/DDBJ databases">
        <title>Whole genome analysis of cultivated E. coli strains isolated from CD patients and healthy donors.</title>
        <authorList>
            <person name="Siniagina M.N."/>
            <person name="Markelova M.I."/>
            <person name="Laikov A.V."/>
            <person name="Boulygina E.A."/>
            <person name="Khusnutdinova D.R."/>
            <person name="Kharchenko A."/>
            <person name="Grigoryeva T.V."/>
        </authorList>
    </citation>
    <scope>NUCLEOTIDE SEQUENCE [LARGE SCALE GENOMIC DNA]</scope>
    <source>
        <strain evidence="10 13">3_77_5</strain>
    </source>
</reference>
<dbReference type="GO" id="GO:0008713">
    <property type="term" value="F:ADP-heptose-lipopolysaccharide heptosyltransferase activity"/>
    <property type="evidence" value="ECO:0007669"/>
    <property type="project" value="TreeGrafter"/>
</dbReference>
<reference evidence="14 15" key="3">
    <citation type="submission" date="2019-12" db="EMBL/GenBank/DDBJ databases">
        <title>Enteriobacteria Tanzani isolates_8377-8380.</title>
        <authorList>
            <person name="Subbiah M."/>
            <person name="Call D."/>
        </authorList>
    </citation>
    <scope>NUCLEOTIDE SEQUENCE [LARGE SCALE GENOMIC DNA]</scope>
    <source>
        <strain evidence="5 15">8378wH8</strain>
        <strain evidence="4 14">8379wE6</strain>
    </source>
</reference>
<dbReference type="EMBL" id="UGFG01000001">
    <property type="protein sequence ID" value="STM41870.1"/>
    <property type="molecule type" value="Genomic_DNA"/>
</dbReference>
<accession>A0A024LCF8</accession>
<evidence type="ECO:0000313" key="17">
    <source>
        <dbReference type="Proteomes" id="UP000581425"/>
    </source>
</evidence>
<dbReference type="SUPFAM" id="SSF53756">
    <property type="entry name" value="UDP-Glycosyltransferase/glycogen phosphorylase"/>
    <property type="match status" value="1"/>
</dbReference>
<dbReference type="EMBL" id="WTQQ01000085">
    <property type="protein sequence ID" value="MWR88394.1"/>
    <property type="molecule type" value="Genomic_DNA"/>
</dbReference>
<dbReference type="AlphaFoldDB" id="A0A024LCF8"/>
<dbReference type="InterPro" id="IPR051199">
    <property type="entry name" value="LPS_LOS_Heptosyltrfase"/>
</dbReference>
<dbReference type="EMBL" id="WTRC01000067">
    <property type="protein sequence ID" value="MWT20739.1"/>
    <property type="molecule type" value="Genomic_DNA"/>
</dbReference>
<evidence type="ECO:0000313" key="4">
    <source>
        <dbReference type="EMBL" id="MWR88394.1"/>
    </source>
</evidence>
<proteinExistence type="predicted"/>
<evidence type="ECO:0000313" key="10">
    <source>
        <dbReference type="EMBL" id="TXS99580.1"/>
    </source>
</evidence>
<evidence type="ECO:0000313" key="11">
    <source>
        <dbReference type="Proteomes" id="UP000254429"/>
    </source>
</evidence>
<evidence type="ECO:0000313" key="3">
    <source>
        <dbReference type="EMBL" id="MBA6239502.1"/>
    </source>
</evidence>
<dbReference type="Proteomes" id="UP000462410">
    <property type="component" value="Unassembled WGS sequence"/>
</dbReference>
<evidence type="ECO:0000313" key="5">
    <source>
        <dbReference type="EMBL" id="MWT20739.1"/>
    </source>
</evidence>
<evidence type="ECO:0000313" key="6">
    <source>
        <dbReference type="EMBL" id="NEM85157.1"/>
    </source>
</evidence>
<evidence type="ECO:0000313" key="16">
    <source>
        <dbReference type="Proteomes" id="UP000469708"/>
    </source>
</evidence>
<dbReference type="Proteomes" id="UP000581425">
    <property type="component" value="Chromosome"/>
</dbReference>
<sequence>MRLGTFHKKKRFYINKIKINFLSFLFRNKINNQITDPAQVKSCLIIHDNNKLGDLIVLSSIYRELYSKGVKITLLTNRKGGEFLSNNKNIFEFCIKESTGFLEMLTLCKHLRDLQFDIVLDPFETMPSFKHSLILSSLKDSYILGFDHWYKRYYSFYHPHDECLKEHMSTRAIEILKHIYGEGKFSTNYDLHLPVDVEDKIKEFIGDTRIVIINPLGAKKICRLTFEQIKVIYQEVKTHFENYRIIFTGLPQDLLTIPILEIETLPFDEFIYTVALTKYSDFVISVDTALVHIAAAYHKPTLAFYPNSRTPEYPSHLIWSPNHHKSIQIVSPTYTVKDIDTETLTNSVKRLSCIDKK</sequence>
<keyword evidence="2 3" id="KW-0808">Transferase</keyword>
<evidence type="ECO:0000256" key="2">
    <source>
        <dbReference type="ARBA" id="ARBA00022679"/>
    </source>
</evidence>
<dbReference type="Proteomes" id="UP000436482">
    <property type="component" value="Unassembled WGS sequence"/>
</dbReference>
<dbReference type="Proteomes" id="UP000254785">
    <property type="component" value="Unassembled WGS sequence"/>
</dbReference>
<dbReference type="RefSeq" id="WP_001236433.1">
    <property type="nucleotide sequence ID" value="NZ_AP021896.1"/>
</dbReference>
<dbReference type="EMBL" id="JACGTG010000001">
    <property type="protein sequence ID" value="MBA6239502.1"/>
    <property type="molecule type" value="Genomic_DNA"/>
</dbReference>
<evidence type="ECO:0000313" key="12">
    <source>
        <dbReference type="Proteomes" id="UP000254785"/>
    </source>
</evidence>
<evidence type="ECO:0000313" key="9">
    <source>
        <dbReference type="EMBL" id="STM41870.1"/>
    </source>
</evidence>
<gene>
    <name evidence="8" type="primary">waaU</name>
    <name evidence="7" type="ORF">FOI11_017610</name>
    <name evidence="3" type="ORF">FOI11_05570</name>
    <name evidence="10" type="ORF">FWK02_22020</name>
    <name evidence="6" type="ORF">G3V95_06490</name>
    <name evidence="5" type="ORF">GP965_07320</name>
    <name evidence="4" type="ORF">GP979_08700</name>
    <name evidence="9" type="ORF">NCTC8500_05808</name>
    <name evidence="8" type="ORF">NCTC9117_00311</name>
</gene>
<protein>
    <submittedName>
        <fullName evidence="3">Glycosyltransferase family 9 protein</fullName>
    </submittedName>
    <submittedName>
        <fullName evidence="4">Lipopolysaccharide 1,2-N-acetylglucosaminetransferase</fullName>
    </submittedName>
    <submittedName>
        <fullName evidence="8">Lipopolysaccharide core biosynthesis</fullName>
    </submittedName>
</protein>
<keyword evidence="1" id="KW-0328">Glycosyltransferase</keyword>
<evidence type="ECO:0000313" key="8">
    <source>
        <dbReference type="EMBL" id="STJ77798.1"/>
    </source>
</evidence>
<dbReference type="EMBL" id="JAAGYI010000008">
    <property type="protein sequence ID" value="NEM85157.1"/>
    <property type="molecule type" value="Genomic_DNA"/>
</dbReference>
<dbReference type="Pfam" id="PF01075">
    <property type="entry name" value="Glyco_transf_9"/>
    <property type="match status" value="1"/>
</dbReference>
<organism evidence="3 17">
    <name type="scientific">Escherichia coli</name>
    <dbReference type="NCBI Taxonomy" id="562"/>
    <lineage>
        <taxon>Bacteria</taxon>
        <taxon>Pseudomonadati</taxon>
        <taxon>Pseudomonadota</taxon>
        <taxon>Gammaproteobacteria</taxon>
        <taxon>Enterobacterales</taxon>
        <taxon>Enterobacteriaceae</taxon>
        <taxon>Escherichia</taxon>
    </lineage>
</organism>
<dbReference type="GO" id="GO:0005829">
    <property type="term" value="C:cytosol"/>
    <property type="evidence" value="ECO:0007669"/>
    <property type="project" value="TreeGrafter"/>
</dbReference>
<dbReference type="EMBL" id="CP063369">
    <property type="protein sequence ID" value="QOY30207.1"/>
    <property type="molecule type" value="Genomic_DNA"/>
</dbReference>
<dbReference type="Proteomes" id="UP000581425">
    <property type="component" value="Unassembled WGS sequence"/>
</dbReference>
<evidence type="ECO:0000313" key="14">
    <source>
        <dbReference type="Proteomes" id="UP000436482"/>
    </source>
</evidence>
<dbReference type="GO" id="GO:0009244">
    <property type="term" value="P:lipopolysaccharide core region biosynthetic process"/>
    <property type="evidence" value="ECO:0007669"/>
    <property type="project" value="TreeGrafter"/>
</dbReference>
<dbReference type="PANTHER" id="PTHR30160">
    <property type="entry name" value="TETRAACYLDISACCHARIDE 4'-KINASE-RELATED"/>
    <property type="match status" value="1"/>
</dbReference>
<dbReference type="Proteomes" id="UP000469708">
    <property type="component" value="Unassembled WGS sequence"/>
</dbReference>
<evidence type="ECO:0000313" key="13">
    <source>
        <dbReference type="Proteomes" id="UP000321461"/>
    </source>
</evidence>
<dbReference type="EMBL" id="UGDC01000003">
    <property type="protein sequence ID" value="STJ77798.1"/>
    <property type="molecule type" value="Genomic_DNA"/>
</dbReference>
<name>A0A024LCF8_ECOLX</name>
<reference evidence="7 17" key="6">
    <citation type="submission" date="2020-10" db="EMBL/GenBank/DDBJ databases">
        <title>Analysis of Genomes of Bacterial Isolates from Lameness Outbreaks in Broilers.</title>
        <authorList>
            <person name="Rhoads D."/>
            <person name="Ekesi N.S."/>
        </authorList>
    </citation>
    <scope>NUCLEOTIDE SEQUENCE [LARGE SCALE GENOMIC DNA]</scope>
    <source>
        <strain evidence="7 17">1409</strain>
    </source>
</reference>
<dbReference type="Proteomes" id="UP000321461">
    <property type="component" value="Unassembled WGS sequence"/>
</dbReference>
<dbReference type="InterPro" id="IPR002201">
    <property type="entry name" value="Glyco_trans_9"/>
</dbReference>
<dbReference type="FunFam" id="3.40.50.2000:FF:000367">
    <property type="entry name" value="Lipopolysaccharide 1,2-N-acetylglucosaminetransferase"/>
    <property type="match status" value="1"/>
</dbReference>
<dbReference type="Gene3D" id="3.40.50.2000">
    <property type="entry name" value="Glycogen Phosphorylase B"/>
    <property type="match status" value="2"/>
</dbReference>